<dbReference type="OrthoDB" id="9795306at2"/>
<name>A0A1I5FXP5_9FIRM</name>
<gene>
    <name evidence="1" type="ORF">SAMN04489757_11646</name>
</gene>
<keyword evidence="2" id="KW-1185">Reference proteome</keyword>
<dbReference type="Gene3D" id="3.10.180.10">
    <property type="entry name" value="2,3-Dihydroxybiphenyl 1,2-Dioxygenase, domain 1"/>
    <property type="match status" value="1"/>
</dbReference>
<sequence length="128" mass="14429">MKRSMMQAYVKGSDKAVELYQKAFDAKLVSSYPNSDGTFYHAELDVYGQILAVSELGSMDEGKEDTVTTGNTMQFCLHFGEGEEDVVQRAFDVLKDGAEIFYTLSPCDFSPLMTDFIDKFGIRWCLFV</sequence>
<evidence type="ECO:0000313" key="2">
    <source>
        <dbReference type="Proteomes" id="UP000198806"/>
    </source>
</evidence>
<dbReference type="EMBL" id="FOWD01000016">
    <property type="protein sequence ID" value="SFO28399.1"/>
    <property type="molecule type" value="Genomic_DNA"/>
</dbReference>
<protein>
    <submittedName>
        <fullName evidence="1">PhnB protein</fullName>
    </submittedName>
</protein>
<reference evidence="1 2" key="1">
    <citation type="submission" date="2016-10" db="EMBL/GenBank/DDBJ databases">
        <authorList>
            <person name="de Groot N.N."/>
        </authorList>
    </citation>
    <scope>NUCLEOTIDE SEQUENCE [LARGE SCALE GENOMIC DNA]</scope>
    <source>
        <strain evidence="1 2">DSM 1283</strain>
    </source>
</reference>
<organism evidence="1 2">
    <name type="scientific">Anaerocolumna aminovalerica</name>
    <dbReference type="NCBI Taxonomy" id="1527"/>
    <lineage>
        <taxon>Bacteria</taxon>
        <taxon>Bacillati</taxon>
        <taxon>Bacillota</taxon>
        <taxon>Clostridia</taxon>
        <taxon>Lachnospirales</taxon>
        <taxon>Lachnospiraceae</taxon>
        <taxon>Anaerocolumna</taxon>
    </lineage>
</organism>
<dbReference type="InterPro" id="IPR029068">
    <property type="entry name" value="Glyas_Bleomycin-R_OHBP_Dase"/>
</dbReference>
<dbReference type="Proteomes" id="UP000198806">
    <property type="component" value="Unassembled WGS sequence"/>
</dbReference>
<proteinExistence type="predicted"/>
<dbReference type="AlphaFoldDB" id="A0A1I5FXP5"/>
<dbReference type="STRING" id="1527.SAMN04489757_11646"/>
<dbReference type="RefSeq" id="WP_091686765.1">
    <property type="nucleotide sequence ID" value="NZ_BAABFM010000012.1"/>
</dbReference>
<dbReference type="SUPFAM" id="SSF54593">
    <property type="entry name" value="Glyoxalase/Bleomycin resistance protein/Dihydroxybiphenyl dioxygenase"/>
    <property type="match status" value="1"/>
</dbReference>
<evidence type="ECO:0000313" key="1">
    <source>
        <dbReference type="EMBL" id="SFO28399.1"/>
    </source>
</evidence>
<accession>A0A1I5FXP5</accession>